<protein>
    <submittedName>
        <fullName evidence="2">Predicted acetyltransferase</fullName>
    </submittedName>
</protein>
<keyword evidence="2" id="KW-0808">Transferase</keyword>
<reference evidence="2 3" key="1">
    <citation type="submission" date="2018-06" db="EMBL/GenBank/DDBJ databases">
        <authorList>
            <consortium name="Pathogen Informatics"/>
            <person name="Doyle S."/>
        </authorList>
    </citation>
    <scope>NUCLEOTIDE SEQUENCE [LARGE SCALE GENOMIC DNA]</scope>
    <source>
        <strain evidence="2 3">NCTC13350</strain>
    </source>
</reference>
<dbReference type="CDD" id="cd04301">
    <property type="entry name" value="NAT_SF"/>
    <property type="match status" value="1"/>
</dbReference>
<dbReference type="PROSITE" id="PS51186">
    <property type="entry name" value="GNAT"/>
    <property type="match status" value="1"/>
</dbReference>
<dbReference type="PANTHER" id="PTHR43233">
    <property type="entry name" value="FAMILY N-ACETYLTRANSFERASE, PUTATIVE (AFU_ORTHOLOGUE AFUA_6G03350)-RELATED"/>
    <property type="match status" value="1"/>
</dbReference>
<dbReference type="Proteomes" id="UP000255000">
    <property type="component" value="Unassembled WGS sequence"/>
</dbReference>
<organism evidence="2 3">
    <name type="scientific">Pannonibacter phragmitetus</name>
    <dbReference type="NCBI Taxonomy" id="121719"/>
    <lineage>
        <taxon>Bacteria</taxon>
        <taxon>Pseudomonadati</taxon>
        <taxon>Pseudomonadota</taxon>
        <taxon>Alphaproteobacteria</taxon>
        <taxon>Hyphomicrobiales</taxon>
        <taxon>Stappiaceae</taxon>
        <taxon>Pannonibacter</taxon>
    </lineage>
</organism>
<accession>A0A379A052</accession>
<evidence type="ECO:0000313" key="2">
    <source>
        <dbReference type="EMBL" id="SUB02822.1"/>
    </source>
</evidence>
<evidence type="ECO:0000259" key="1">
    <source>
        <dbReference type="PROSITE" id="PS51186"/>
    </source>
</evidence>
<sequence>MNESGRTALPAALKKQYRWARTGRLHRRICHVQEPARPKTPLGAKSTCPAARFVRPLRLAGRHFGNVSLQQRVPALPNHQISYLFAPPKPEDFIELRSDCGWGEIGLDTAKRALERSVIDLTCFEGEHLIGMGRVVGDGVLYFYLQDIIVRPSHQNRSIGRQIVSKLLEEALARAATGATIGLMSAKGKETFYQHFGFQERPTGQLGAGMTQFVLTK</sequence>
<gene>
    <name evidence="2" type="ORF">NCTC13350_03795</name>
</gene>
<dbReference type="GO" id="GO:0016747">
    <property type="term" value="F:acyltransferase activity, transferring groups other than amino-acyl groups"/>
    <property type="evidence" value="ECO:0007669"/>
    <property type="project" value="InterPro"/>
</dbReference>
<dbReference type="Gene3D" id="3.40.630.30">
    <property type="match status" value="1"/>
</dbReference>
<dbReference type="InterPro" id="IPR000182">
    <property type="entry name" value="GNAT_dom"/>
</dbReference>
<name>A0A379A052_9HYPH</name>
<dbReference type="Pfam" id="PF13508">
    <property type="entry name" value="Acetyltransf_7"/>
    <property type="match status" value="1"/>
</dbReference>
<dbReference type="SUPFAM" id="SSF55729">
    <property type="entry name" value="Acyl-CoA N-acyltransferases (Nat)"/>
    <property type="match status" value="1"/>
</dbReference>
<evidence type="ECO:0000313" key="3">
    <source>
        <dbReference type="Proteomes" id="UP000255000"/>
    </source>
</evidence>
<proteinExistence type="predicted"/>
<dbReference type="PANTHER" id="PTHR43233:SF1">
    <property type="entry name" value="FAMILY N-ACETYLTRANSFERASE, PUTATIVE (AFU_ORTHOLOGUE AFUA_6G03350)-RELATED"/>
    <property type="match status" value="1"/>
</dbReference>
<dbReference type="AlphaFoldDB" id="A0A379A052"/>
<dbReference type="InterPro" id="IPR016181">
    <property type="entry name" value="Acyl_CoA_acyltransferase"/>
</dbReference>
<dbReference type="EMBL" id="UGSK01000001">
    <property type="protein sequence ID" value="SUB02822.1"/>
    <property type="molecule type" value="Genomic_DNA"/>
</dbReference>
<dbReference type="InterPro" id="IPR053144">
    <property type="entry name" value="Acetyltransferase_Butenolide"/>
</dbReference>
<feature type="domain" description="N-acetyltransferase" evidence="1">
    <location>
        <begin position="80"/>
        <end position="217"/>
    </location>
</feature>